<evidence type="ECO:0000256" key="1">
    <source>
        <dbReference type="ARBA" id="ARBA00022468"/>
    </source>
</evidence>
<dbReference type="InterPro" id="IPR001611">
    <property type="entry name" value="Leu-rich_rpt"/>
</dbReference>
<feature type="region of interest" description="Disordered" evidence="4">
    <location>
        <begin position="366"/>
        <end position="386"/>
    </location>
</feature>
<dbReference type="OrthoDB" id="63324at2759"/>
<gene>
    <name evidence="5" type="ORF">Esi_0038_0065</name>
</gene>
<keyword evidence="1" id="KW-0343">GTPase activation</keyword>
<dbReference type="STRING" id="2880.D8LLY3"/>
<feature type="compositionally biased region" description="Acidic residues" evidence="4">
    <location>
        <begin position="899"/>
        <end position="911"/>
    </location>
</feature>
<dbReference type="OMA" id="ASAEVEW"/>
<feature type="compositionally biased region" description="Acidic residues" evidence="4">
    <location>
        <begin position="766"/>
        <end position="775"/>
    </location>
</feature>
<accession>D8LLY3</accession>
<feature type="compositionally biased region" description="Basic and acidic residues" evidence="4">
    <location>
        <begin position="1076"/>
        <end position="1090"/>
    </location>
</feature>
<dbReference type="eggNOG" id="KOG4308">
    <property type="taxonomic scope" value="Eukaryota"/>
</dbReference>
<feature type="compositionally biased region" description="Pro residues" evidence="4">
    <location>
        <begin position="712"/>
        <end position="724"/>
    </location>
</feature>
<dbReference type="GO" id="GO:0031267">
    <property type="term" value="F:small GTPase binding"/>
    <property type="evidence" value="ECO:0007669"/>
    <property type="project" value="TreeGrafter"/>
</dbReference>
<feature type="region of interest" description="Disordered" evidence="4">
    <location>
        <begin position="592"/>
        <end position="671"/>
    </location>
</feature>
<dbReference type="GO" id="GO:0048471">
    <property type="term" value="C:perinuclear region of cytoplasm"/>
    <property type="evidence" value="ECO:0007669"/>
    <property type="project" value="TreeGrafter"/>
</dbReference>
<proteinExistence type="predicted"/>
<dbReference type="Proteomes" id="UP000002630">
    <property type="component" value="Linkage Group LG17"/>
</dbReference>
<feature type="compositionally biased region" description="Acidic residues" evidence="4">
    <location>
        <begin position="732"/>
        <end position="748"/>
    </location>
</feature>
<feature type="region of interest" description="Disordered" evidence="4">
    <location>
        <begin position="203"/>
        <end position="245"/>
    </location>
</feature>
<dbReference type="PANTHER" id="PTHR24113:SF12">
    <property type="entry name" value="RAN GTPASE-ACTIVATING PROTEIN 1"/>
    <property type="match status" value="1"/>
</dbReference>
<protein>
    <submittedName>
        <fullName evidence="5">Hypothetical leucine rich repeat protein</fullName>
    </submittedName>
</protein>
<evidence type="ECO:0000313" key="5">
    <source>
        <dbReference type="EMBL" id="CBN77197.1"/>
    </source>
</evidence>
<reference evidence="5 6" key="1">
    <citation type="journal article" date="2010" name="Nature">
        <title>The Ectocarpus genome and the independent evolution of multicellularity in brown algae.</title>
        <authorList>
            <person name="Cock J.M."/>
            <person name="Sterck L."/>
            <person name="Rouze P."/>
            <person name="Scornet D."/>
            <person name="Allen A.E."/>
            <person name="Amoutzias G."/>
            <person name="Anthouard V."/>
            <person name="Artiguenave F."/>
            <person name="Aury J.M."/>
            <person name="Badger J.H."/>
            <person name="Beszteri B."/>
            <person name="Billiau K."/>
            <person name="Bonnet E."/>
            <person name="Bothwell J.H."/>
            <person name="Bowler C."/>
            <person name="Boyen C."/>
            <person name="Brownlee C."/>
            <person name="Carrano C.J."/>
            <person name="Charrier B."/>
            <person name="Cho G.Y."/>
            <person name="Coelho S.M."/>
            <person name="Collen J."/>
            <person name="Corre E."/>
            <person name="Da Silva C."/>
            <person name="Delage L."/>
            <person name="Delaroque N."/>
            <person name="Dittami S.M."/>
            <person name="Doulbeau S."/>
            <person name="Elias M."/>
            <person name="Farnham G."/>
            <person name="Gachon C.M."/>
            <person name="Gschloessl B."/>
            <person name="Heesch S."/>
            <person name="Jabbari K."/>
            <person name="Jubin C."/>
            <person name="Kawai H."/>
            <person name="Kimura K."/>
            <person name="Kloareg B."/>
            <person name="Kupper F.C."/>
            <person name="Lang D."/>
            <person name="Le Bail A."/>
            <person name="Leblanc C."/>
            <person name="Lerouge P."/>
            <person name="Lohr M."/>
            <person name="Lopez P.J."/>
            <person name="Martens C."/>
            <person name="Maumus F."/>
            <person name="Michel G."/>
            <person name="Miranda-Saavedra D."/>
            <person name="Morales J."/>
            <person name="Moreau H."/>
            <person name="Motomura T."/>
            <person name="Nagasato C."/>
            <person name="Napoli C.A."/>
            <person name="Nelson D.R."/>
            <person name="Nyvall-Collen P."/>
            <person name="Peters A.F."/>
            <person name="Pommier C."/>
            <person name="Potin P."/>
            <person name="Poulain J."/>
            <person name="Quesneville H."/>
            <person name="Read B."/>
            <person name="Rensing S.A."/>
            <person name="Ritter A."/>
            <person name="Rousvoal S."/>
            <person name="Samanta M."/>
            <person name="Samson G."/>
            <person name="Schroeder D.C."/>
            <person name="Segurens B."/>
            <person name="Strittmatter M."/>
            <person name="Tonon T."/>
            <person name="Tregear J.W."/>
            <person name="Valentin K."/>
            <person name="von Dassow P."/>
            <person name="Yamagishi T."/>
            <person name="Van de Peer Y."/>
            <person name="Wincker P."/>
        </authorList>
    </citation>
    <scope>NUCLEOTIDE SEQUENCE [LARGE SCALE GENOMIC DNA]</scope>
    <source>
        <strain evidence="6">Ec32 / CCAP1310/4</strain>
    </source>
</reference>
<evidence type="ECO:0000256" key="2">
    <source>
        <dbReference type="ARBA" id="ARBA00022614"/>
    </source>
</evidence>
<sequence>MTPPAESGSRSRAEPSLAVAIPPHEPATGNAPLEVQMLDFSFSPLGPRGLQDTDIDAAGVVEEGQQHRHPNTNPPPSALSLRECSLGDLGVAEVARSPWVRGKAGVRALSLRQNQVTAAGVRALLDSLRSATDSGDRLACLELDFNPIGDAGAQPLPAYLKERAARGGGGLEELSLRFCDIGPAGYLSSALLKSAAAAKIAANDDANSPASEAPTTAGSGAGREEEEEEAEAEGEKKGGAEVVLPPPVASGIRRLLLTGNDRLGDAGAKALASALKKDNSLQVLDLTRCKIGDDGARCLANALRSNSCLRELRLGYNDISADGALALASLLHAGSSALECLELQGNHVGDAGAVALADGLVGGNNRGGRRRGGASKQGISSRRGPGLRSLNLAGNGIGCAGGGALAKALVGGKGGGGEGGVVLEELELAGNALTLSASQAAAQAKSSSLYKSAGGALSSLLTTFVDESYYGGNSNNRGSVQDASALTPPSLGNPAGGVAERPLRCAVAELGEALAGQGARGRGGGGGFGGSGGGCPSLKAVGLARTGLTERDAARLAAALRARPVDSPLEEVEVGLNGLSVKAAEAIRLAVESPTAPHDRSSSFVDDLEKNGGRGRQRPRRQRQRRRHDPAAPGVDEPGLRSRRGTATAAPAEERSARGAEVGEYVPPGGSVELGLFGKKFASFQQAGGSGRELDVEVFGKRVRFERTGGSPPSPRPGSSPPPSMATAEPDPWSDDDDGGGGVEDDSDLGGVSAAATDGSSSSWSSEEEENDDDDGRGHEGGHDDSRGGRGPAVLGSDDPENASISSAADDTEDWDDGGETSDGGDDEERGLDSSAAGRGKPGLRNPASRRNFNVRGGGGGGGGGGEPPTKIPGRRTRSSRDAGGADDGEWAAGFETVSAEETEADPENGEDGSGAAKVEWEDGFRESRTEQGAEDSEDGEWAAGFEAVSEEAESDCESAMGGGGAASAEVEWEDGFRESRTEQGAEDSDDGEWAAGFEAVSEEAESDCESAMGGGGAASAEVEWEDGFRESRTEQGAEDSDDVEWAAGFELASAKEAESDCESAMGSGGAESAEVEWKAGFRESRREQGAEDGEWAAGFEPVSEVTGRNTAADRGSAPTEIMEWSAGFDDCEFNGGSGRRGE</sequence>
<evidence type="ECO:0000256" key="3">
    <source>
        <dbReference type="ARBA" id="ARBA00022737"/>
    </source>
</evidence>
<dbReference type="EMBL" id="FN649742">
    <property type="protein sequence ID" value="CBN77197.1"/>
    <property type="molecule type" value="Genomic_DNA"/>
</dbReference>
<evidence type="ECO:0000256" key="4">
    <source>
        <dbReference type="SAM" id="MobiDB-lite"/>
    </source>
</evidence>
<organism evidence="5 6">
    <name type="scientific">Ectocarpus siliculosus</name>
    <name type="common">Brown alga</name>
    <name type="synonym">Conferva siliculosa</name>
    <dbReference type="NCBI Taxonomy" id="2880"/>
    <lineage>
        <taxon>Eukaryota</taxon>
        <taxon>Sar</taxon>
        <taxon>Stramenopiles</taxon>
        <taxon>Ochrophyta</taxon>
        <taxon>PX clade</taxon>
        <taxon>Phaeophyceae</taxon>
        <taxon>Ectocarpales</taxon>
        <taxon>Ectocarpaceae</taxon>
        <taxon>Ectocarpus</taxon>
    </lineage>
</organism>
<evidence type="ECO:0000313" key="6">
    <source>
        <dbReference type="Proteomes" id="UP000002630"/>
    </source>
</evidence>
<feature type="compositionally biased region" description="Basic and acidic residues" evidence="4">
    <location>
        <begin position="975"/>
        <end position="984"/>
    </location>
</feature>
<dbReference type="EMBL" id="FN648575">
    <property type="protein sequence ID" value="CBN77197.1"/>
    <property type="molecule type" value="Genomic_DNA"/>
</dbReference>
<keyword evidence="2" id="KW-0433">Leucine-rich repeat</keyword>
<dbReference type="GO" id="GO:0005634">
    <property type="term" value="C:nucleus"/>
    <property type="evidence" value="ECO:0007669"/>
    <property type="project" value="TreeGrafter"/>
</dbReference>
<feature type="compositionally biased region" description="Low complexity" evidence="4">
    <location>
        <begin position="749"/>
        <end position="765"/>
    </location>
</feature>
<dbReference type="Gene3D" id="3.80.10.10">
    <property type="entry name" value="Ribonuclease Inhibitor"/>
    <property type="match status" value="2"/>
</dbReference>
<dbReference type="SMART" id="SM00368">
    <property type="entry name" value="LRR_RI"/>
    <property type="match status" value="10"/>
</dbReference>
<name>D8LLY3_ECTSI</name>
<feature type="compositionally biased region" description="Gly residues" evidence="4">
    <location>
        <begin position="856"/>
        <end position="867"/>
    </location>
</feature>
<dbReference type="PANTHER" id="PTHR24113">
    <property type="entry name" value="RAN GTPASE-ACTIVATING PROTEIN 1"/>
    <property type="match status" value="1"/>
</dbReference>
<keyword evidence="6" id="KW-1185">Reference proteome</keyword>
<feature type="compositionally biased region" description="Acidic residues" evidence="4">
    <location>
        <begin position="810"/>
        <end position="830"/>
    </location>
</feature>
<dbReference type="GO" id="GO:0005096">
    <property type="term" value="F:GTPase activator activity"/>
    <property type="evidence" value="ECO:0007669"/>
    <property type="project" value="UniProtKB-KW"/>
</dbReference>
<feature type="compositionally biased region" description="Basic and acidic residues" evidence="4">
    <location>
        <begin position="597"/>
        <end position="612"/>
    </location>
</feature>
<dbReference type="AlphaFoldDB" id="D8LLY3"/>
<dbReference type="SUPFAM" id="SSF52047">
    <property type="entry name" value="RNI-like"/>
    <property type="match status" value="1"/>
</dbReference>
<dbReference type="InParanoid" id="D8LLY3"/>
<feature type="compositionally biased region" description="Basic residues" evidence="4">
    <location>
        <begin position="613"/>
        <end position="628"/>
    </location>
</feature>
<feature type="compositionally biased region" description="Basic and acidic residues" evidence="4">
    <location>
        <begin position="919"/>
        <end position="932"/>
    </location>
</feature>
<feature type="compositionally biased region" description="Basic and acidic residues" evidence="4">
    <location>
        <begin position="776"/>
        <end position="788"/>
    </location>
</feature>
<feature type="region of interest" description="Disordered" evidence="4">
    <location>
        <begin position="701"/>
        <end position="1122"/>
    </location>
</feature>
<dbReference type="InterPro" id="IPR032675">
    <property type="entry name" value="LRR_dom_sf"/>
</dbReference>
<dbReference type="Pfam" id="PF13516">
    <property type="entry name" value="LRR_6"/>
    <property type="match status" value="6"/>
</dbReference>
<feature type="compositionally biased region" description="Basic and acidic residues" evidence="4">
    <location>
        <begin position="1027"/>
        <end position="1036"/>
    </location>
</feature>
<feature type="region of interest" description="Disordered" evidence="4">
    <location>
        <begin position="1"/>
        <end position="30"/>
    </location>
</feature>
<keyword evidence="3" id="KW-0677">Repeat</keyword>
<dbReference type="InterPro" id="IPR027038">
    <property type="entry name" value="RanGap"/>
</dbReference>
<dbReference type="GO" id="GO:0005829">
    <property type="term" value="C:cytosol"/>
    <property type="evidence" value="ECO:0007669"/>
    <property type="project" value="TreeGrafter"/>
</dbReference>
<dbReference type="GO" id="GO:0006913">
    <property type="term" value="P:nucleocytoplasmic transport"/>
    <property type="evidence" value="ECO:0007669"/>
    <property type="project" value="TreeGrafter"/>
</dbReference>